<dbReference type="Pfam" id="PF01957">
    <property type="entry name" value="NfeD"/>
    <property type="match status" value="1"/>
</dbReference>
<dbReference type="Proteomes" id="UP000294862">
    <property type="component" value="Unassembled WGS sequence"/>
</dbReference>
<reference evidence="7 8" key="1">
    <citation type="journal article" date="2015" name="Stand. Genomic Sci.">
        <title>Genomic Encyclopedia of Bacterial and Archaeal Type Strains, Phase III: the genomes of soil and plant-associated and newly described type strains.</title>
        <authorList>
            <person name="Whitman W.B."/>
            <person name="Woyke T."/>
            <person name="Klenk H.P."/>
            <person name="Zhou Y."/>
            <person name="Lilburn T.G."/>
            <person name="Beck B.J."/>
            <person name="De Vos P."/>
            <person name="Vandamme P."/>
            <person name="Eisen J.A."/>
            <person name="Garrity G."/>
            <person name="Hugenholtz P."/>
            <person name="Kyrpides N.C."/>
        </authorList>
    </citation>
    <scope>NUCLEOTIDE SEQUENCE [LARGE SCALE GENOMIC DNA]</scope>
    <source>
        <strain evidence="7 8">A3</strain>
    </source>
</reference>
<comment type="caution">
    <text evidence="7">The sequence shown here is derived from an EMBL/GenBank/DDBJ whole genome shotgun (WGS) entry which is preliminary data.</text>
</comment>
<dbReference type="RefSeq" id="WP_131999895.1">
    <property type="nucleotide sequence ID" value="NZ_SLWQ01000011.1"/>
</dbReference>
<accession>A0A4R2I1P0</accession>
<comment type="subcellular location">
    <subcellularLocation>
        <location evidence="1">Membrane</location>
        <topology evidence="1">Multi-pass membrane protein</topology>
    </subcellularLocation>
</comment>
<keyword evidence="2 5" id="KW-0812">Transmembrane</keyword>
<dbReference type="AlphaFoldDB" id="A0A4R2I1P0"/>
<evidence type="ECO:0000313" key="8">
    <source>
        <dbReference type="Proteomes" id="UP000294862"/>
    </source>
</evidence>
<proteinExistence type="predicted"/>
<feature type="transmembrane region" description="Helical" evidence="5">
    <location>
        <begin position="51"/>
        <end position="69"/>
    </location>
</feature>
<dbReference type="Gene3D" id="2.40.50.140">
    <property type="entry name" value="Nucleic acid-binding proteins"/>
    <property type="match status" value="1"/>
</dbReference>
<sequence>MDFVDNYGWWLLALVLIGAEMIAPGYFLLWIGIAAGAMGIITWIFPALPALAQAVSFGLLSIAACGAYWRFVRPYAEQRDDQPLLNKRGAQLVGQRFVVSEAIVNGRGKVKVGDGSWLASGPDLPAGSEVEVVAVEGTTLTVRAVS</sequence>
<evidence type="ECO:0000313" key="7">
    <source>
        <dbReference type="EMBL" id="TCO36848.1"/>
    </source>
</evidence>
<organism evidence="7 8">
    <name type="scientific">Dokdonella fugitiva</name>
    <dbReference type="NCBI Taxonomy" id="328517"/>
    <lineage>
        <taxon>Bacteria</taxon>
        <taxon>Pseudomonadati</taxon>
        <taxon>Pseudomonadota</taxon>
        <taxon>Gammaproteobacteria</taxon>
        <taxon>Lysobacterales</taxon>
        <taxon>Rhodanobacteraceae</taxon>
        <taxon>Dokdonella</taxon>
    </lineage>
</organism>
<dbReference type="SUPFAM" id="SSF141322">
    <property type="entry name" value="NfeD domain-like"/>
    <property type="match status" value="1"/>
</dbReference>
<feature type="transmembrane region" description="Helical" evidence="5">
    <location>
        <begin position="6"/>
        <end position="22"/>
    </location>
</feature>
<protein>
    <recommendedName>
        <fullName evidence="6">NfeD-like C-terminal domain-containing protein</fullName>
    </recommendedName>
</protein>
<dbReference type="InterPro" id="IPR052165">
    <property type="entry name" value="Membrane_assoc_protease"/>
</dbReference>
<gene>
    <name evidence="7" type="ORF">EV148_11124</name>
</gene>
<keyword evidence="4 5" id="KW-0472">Membrane</keyword>
<evidence type="ECO:0000256" key="2">
    <source>
        <dbReference type="ARBA" id="ARBA00022692"/>
    </source>
</evidence>
<evidence type="ECO:0000259" key="6">
    <source>
        <dbReference type="Pfam" id="PF01957"/>
    </source>
</evidence>
<dbReference type="PANTHER" id="PTHR33507">
    <property type="entry name" value="INNER MEMBRANE PROTEIN YBBJ"/>
    <property type="match status" value="1"/>
</dbReference>
<keyword evidence="3 5" id="KW-1133">Transmembrane helix</keyword>
<dbReference type="PANTHER" id="PTHR33507:SF3">
    <property type="entry name" value="INNER MEMBRANE PROTEIN YBBJ"/>
    <property type="match status" value="1"/>
</dbReference>
<dbReference type="InterPro" id="IPR012340">
    <property type="entry name" value="NA-bd_OB-fold"/>
</dbReference>
<name>A0A4R2I1P0_9GAMM</name>
<evidence type="ECO:0000256" key="1">
    <source>
        <dbReference type="ARBA" id="ARBA00004141"/>
    </source>
</evidence>
<evidence type="ECO:0000256" key="4">
    <source>
        <dbReference type="ARBA" id="ARBA00023136"/>
    </source>
</evidence>
<evidence type="ECO:0000256" key="3">
    <source>
        <dbReference type="ARBA" id="ARBA00022989"/>
    </source>
</evidence>
<dbReference type="EMBL" id="SLWQ01000011">
    <property type="protein sequence ID" value="TCO36848.1"/>
    <property type="molecule type" value="Genomic_DNA"/>
</dbReference>
<dbReference type="OrthoDB" id="9810336at2"/>
<dbReference type="GO" id="GO:0005886">
    <property type="term" value="C:plasma membrane"/>
    <property type="evidence" value="ECO:0007669"/>
    <property type="project" value="TreeGrafter"/>
</dbReference>
<evidence type="ECO:0000256" key="5">
    <source>
        <dbReference type="SAM" id="Phobius"/>
    </source>
</evidence>
<dbReference type="InterPro" id="IPR002810">
    <property type="entry name" value="NfeD-like_C"/>
</dbReference>
<keyword evidence="8" id="KW-1185">Reference proteome</keyword>
<feature type="domain" description="NfeD-like C-terminal" evidence="6">
    <location>
        <begin position="90"/>
        <end position="143"/>
    </location>
</feature>